<dbReference type="EMBL" id="UHAI01000007">
    <property type="protein sequence ID" value="SUK62579.1"/>
    <property type="molecule type" value="Genomic_DNA"/>
</dbReference>
<dbReference type="AlphaFoldDB" id="A0A8G2MA76"/>
<accession>A0A8G2MA76</accession>
<name>A0A8G2MA76_STAAU</name>
<evidence type="ECO:0000313" key="2">
    <source>
        <dbReference type="Proteomes" id="UP000254224"/>
    </source>
</evidence>
<gene>
    <name evidence="1" type="ORF">NCTC7972_03199</name>
</gene>
<comment type="caution">
    <text evidence="1">The sequence shown here is derived from an EMBL/GenBank/DDBJ whole genome shotgun (WGS) entry which is preliminary data.</text>
</comment>
<dbReference type="Proteomes" id="UP000254224">
    <property type="component" value="Unassembled WGS sequence"/>
</dbReference>
<organism evidence="1 2">
    <name type="scientific">Staphylococcus aureus</name>
    <dbReference type="NCBI Taxonomy" id="1280"/>
    <lineage>
        <taxon>Bacteria</taxon>
        <taxon>Bacillati</taxon>
        <taxon>Bacillota</taxon>
        <taxon>Bacilli</taxon>
        <taxon>Bacillales</taxon>
        <taxon>Staphylococcaceae</taxon>
        <taxon>Staphylococcus</taxon>
    </lineage>
</organism>
<evidence type="ECO:0000313" key="1">
    <source>
        <dbReference type="EMBL" id="SUK62579.1"/>
    </source>
</evidence>
<protein>
    <submittedName>
        <fullName evidence="1">NTPase</fullName>
    </submittedName>
</protein>
<sequence>MPKADDDTSSYSTSEKNGITLMLLIGKFLEKFGSRRDVQRLYLLMRVGLLVLQDR</sequence>
<proteinExistence type="predicted"/>
<reference evidence="1 2" key="1">
    <citation type="submission" date="2018-06" db="EMBL/GenBank/DDBJ databases">
        <authorList>
            <consortium name="Pathogen Informatics"/>
            <person name="Doyle S."/>
        </authorList>
    </citation>
    <scope>NUCLEOTIDE SEQUENCE [LARGE SCALE GENOMIC DNA]</scope>
    <source>
        <strain evidence="1 2">NCTC7972</strain>
    </source>
</reference>